<dbReference type="InterPro" id="IPR000668">
    <property type="entry name" value="Peptidase_C1A_C"/>
</dbReference>
<dbReference type="GO" id="GO:0006508">
    <property type="term" value="P:proteolysis"/>
    <property type="evidence" value="ECO:0007669"/>
    <property type="project" value="UniProtKB-KW"/>
</dbReference>
<evidence type="ECO:0000256" key="2">
    <source>
        <dbReference type="ARBA" id="ARBA00022670"/>
    </source>
</evidence>
<dbReference type="PRINTS" id="PR00705">
    <property type="entry name" value="PAPAIN"/>
</dbReference>
<organism evidence="7">
    <name type="scientific">Cacopsylla melanoneura</name>
    <dbReference type="NCBI Taxonomy" id="428564"/>
    <lineage>
        <taxon>Eukaryota</taxon>
        <taxon>Metazoa</taxon>
        <taxon>Ecdysozoa</taxon>
        <taxon>Arthropoda</taxon>
        <taxon>Hexapoda</taxon>
        <taxon>Insecta</taxon>
        <taxon>Pterygota</taxon>
        <taxon>Neoptera</taxon>
        <taxon>Paraneoptera</taxon>
        <taxon>Hemiptera</taxon>
        <taxon>Sternorrhyncha</taxon>
        <taxon>Psylloidea</taxon>
        <taxon>Psyllidae</taxon>
        <taxon>Psyllinae</taxon>
        <taxon>Cacopsylla</taxon>
    </lineage>
</organism>
<keyword evidence="3" id="KW-0378">Hydrolase</keyword>
<evidence type="ECO:0000256" key="4">
    <source>
        <dbReference type="ARBA" id="ARBA00022807"/>
    </source>
</evidence>
<feature type="compositionally biased region" description="Low complexity" evidence="5">
    <location>
        <begin position="101"/>
        <end position="117"/>
    </location>
</feature>
<feature type="domain" description="Peptidase C1A papain C-terminal" evidence="6">
    <location>
        <begin position="130"/>
        <end position="396"/>
    </location>
</feature>
<dbReference type="AlphaFoldDB" id="A0A8D8RJ91"/>
<evidence type="ECO:0000256" key="5">
    <source>
        <dbReference type="SAM" id="MobiDB-lite"/>
    </source>
</evidence>
<name>A0A8D8RJ91_9HEMI</name>
<evidence type="ECO:0000256" key="3">
    <source>
        <dbReference type="ARBA" id="ARBA00022801"/>
    </source>
</evidence>
<dbReference type="CDD" id="cd02620">
    <property type="entry name" value="Peptidase_C1A_CathepsinB"/>
    <property type="match status" value="1"/>
</dbReference>
<feature type="region of interest" description="Disordered" evidence="5">
    <location>
        <begin position="92"/>
        <end position="126"/>
    </location>
</feature>
<dbReference type="PANTHER" id="PTHR12411">
    <property type="entry name" value="CYSTEINE PROTEASE FAMILY C1-RELATED"/>
    <property type="match status" value="1"/>
</dbReference>
<keyword evidence="2" id="KW-0645">Protease</keyword>
<evidence type="ECO:0000259" key="6">
    <source>
        <dbReference type="SMART" id="SM00645"/>
    </source>
</evidence>
<dbReference type="SUPFAM" id="SSF54001">
    <property type="entry name" value="Cysteine proteinases"/>
    <property type="match status" value="1"/>
</dbReference>
<accession>A0A8D8RJ91</accession>
<dbReference type="GO" id="GO:0008234">
    <property type="term" value="F:cysteine-type peptidase activity"/>
    <property type="evidence" value="ECO:0007669"/>
    <property type="project" value="UniProtKB-KW"/>
</dbReference>
<reference evidence="7" key="1">
    <citation type="submission" date="2021-05" db="EMBL/GenBank/DDBJ databases">
        <authorList>
            <person name="Alioto T."/>
            <person name="Alioto T."/>
            <person name="Gomez Garrido J."/>
        </authorList>
    </citation>
    <scope>NUCLEOTIDE SEQUENCE</scope>
</reference>
<evidence type="ECO:0000313" key="7">
    <source>
        <dbReference type="EMBL" id="CAG6650692.1"/>
    </source>
</evidence>
<dbReference type="Gene3D" id="3.90.70.10">
    <property type="entry name" value="Cysteine proteinases"/>
    <property type="match status" value="1"/>
</dbReference>
<evidence type="ECO:0000256" key="1">
    <source>
        <dbReference type="ARBA" id="ARBA00008455"/>
    </source>
</evidence>
<sequence length="445" mass="49197">MSFFALNLSPCFAVYCVLLSGVIVVSKSSHGAILSNTTAEEFERLAKVINTATNATWKADLNFIKTHPELLSSMKLGLSLTPFLEAIPQEFRMGDDPPLGDDPTSSTPTDSPTSPQPVYSTSPQPDKELLPAQFDLRKEFPQCTQIGYIKHQSNCGSCWAVASAGALADRMCIATNGGLNFPLSADEVLTCCSYCTGDGVCNGGNPLAAWDYFKRRGTTTGGDYASHQGCKPYRIAPCNYPGYPRCKVNSHPDDSLKCLKNKCSNPFFRTAFEDNLYFVRSYFKIHTFANGLSYKKRLEVQEEKIKRQIYEQGSVVVAFQTHQDFMLYQSGIYHYVAGQATEGHAVKMIGWGVEHGVPYWICVNSWGKLWGEEGTFRIRRGVDESSIETMQVSAGVFDSDRSSDLREFVYDQHDHAPVSSSSRVQGLAGIMLACLMSFVCNITMS</sequence>
<dbReference type="InterPro" id="IPR013128">
    <property type="entry name" value="Peptidase_C1A"/>
</dbReference>
<keyword evidence="4" id="KW-0788">Thiol protease</keyword>
<dbReference type="InterPro" id="IPR000169">
    <property type="entry name" value="Pept_cys_AS"/>
</dbReference>
<dbReference type="PROSITE" id="PS00139">
    <property type="entry name" value="THIOL_PROTEASE_CYS"/>
    <property type="match status" value="1"/>
</dbReference>
<dbReference type="SMART" id="SM00645">
    <property type="entry name" value="Pept_C1"/>
    <property type="match status" value="1"/>
</dbReference>
<dbReference type="Pfam" id="PF00112">
    <property type="entry name" value="Peptidase_C1"/>
    <property type="match status" value="1"/>
</dbReference>
<comment type="similarity">
    <text evidence="1">Belongs to the peptidase C1 family.</text>
</comment>
<dbReference type="EMBL" id="HBUF01163449">
    <property type="protein sequence ID" value="CAG6650692.1"/>
    <property type="molecule type" value="Transcribed_RNA"/>
</dbReference>
<proteinExistence type="inferred from homology"/>
<protein>
    <submittedName>
        <fullName evidence="7">Cathepsin B</fullName>
    </submittedName>
</protein>
<dbReference type="InterPro" id="IPR038765">
    <property type="entry name" value="Papain-like_cys_pep_sf"/>
</dbReference>